<protein>
    <submittedName>
        <fullName evidence="1">Uncharacterized protein</fullName>
    </submittedName>
</protein>
<sequence>MDESSTASPGLNKGAMVQVSQVSDLHSFTGMPREIRDMVYHELWEQTPHMELPKNRNVNMDSFEICYNSRTPDGIVQAGLPQWLYCSTATMKEGLKQLFTRAKWSLFWEPKSRLDHRSCHRVWYSNVTNLTLRTLEFHTFRGAIFLPPIVRVLTPWPDFIAPSQIVKLLPNLKALTLNAGHRVPKPLLAGVSTRYVVQIPWFDKFTSHLESFAVHCTAESEFDLRAAAPALRIAYEAEVRRIGVLMIGEEGRLISDETLVEDPEAKEGIETKFTLKLDVLFQKRRA</sequence>
<dbReference type="Proteomes" id="UP000651452">
    <property type="component" value="Unassembled WGS sequence"/>
</dbReference>
<dbReference type="AlphaFoldDB" id="A0A8H7MDV4"/>
<name>A0A8H7MDV4_9PLEO</name>
<evidence type="ECO:0000313" key="1">
    <source>
        <dbReference type="EMBL" id="KAF9692529.1"/>
    </source>
</evidence>
<keyword evidence="2" id="KW-1185">Reference proteome</keyword>
<accession>A0A8H7MDV4</accession>
<organism evidence="1 2">
    <name type="scientific">Ascochyta lentis</name>
    <dbReference type="NCBI Taxonomy" id="205686"/>
    <lineage>
        <taxon>Eukaryota</taxon>
        <taxon>Fungi</taxon>
        <taxon>Dikarya</taxon>
        <taxon>Ascomycota</taxon>
        <taxon>Pezizomycotina</taxon>
        <taxon>Dothideomycetes</taxon>
        <taxon>Pleosporomycetidae</taxon>
        <taxon>Pleosporales</taxon>
        <taxon>Pleosporineae</taxon>
        <taxon>Didymellaceae</taxon>
        <taxon>Ascochyta</taxon>
    </lineage>
</organism>
<reference evidence="1" key="1">
    <citation type="submission" date="2018-12" db="EMBL/GenBank/DDBJ databases">
        <authorList>
            <person name="Syme R.A."/>
            <person name="Farfan-Caceres L."/>
            <person name="Lichtenzveig J."/>
        </authorList>
    </citation>
    <scope>NUCLEOTIDE SEQUENCE</scope>
    <source>
        <strain evidence="1">Al4</strain>
    </source>
</reference>
<gene>
    <name evidence="1" type="ORF">EKO04_009742</name>
</gene>
<dbReference type="OrthoDB" id="3799620at2759"/>
<comment type="caution">
    <text evidence="1">The sequence shown here is derived from an EMBL/GenBank/DDBJ whole genome shotgun (WGS) entry which is preliminary data.</text>
</comment>
<reference evidence="1" key="2">
    <citation type="submission" date="2020-09" db="EMBL/GenBank/DDBJ databases">
        <title>Reference genome assembly for Australian Ascochyta lentis isolate Al4.</title>
        <authorList>
            <person name="Lee R.C."/>
            <person name="Farfan-Caceres L.M."/>
            <person name="Debler J.W."/>
            <person name="Williams A.H."/>
            <person name="Henares B.M."/>
        </authorList>
    </citation>
    <scope>NUCLEOTIDE SEQUENCE</scope>
    <source>
        <strain evidence="1">Al4</strain>
    </source>
</reference>
<proteinExistence type="predicted"/>
<dbReference type="EMBL" id="RZGK01000018">
    <property type="protein sequence ID" value="KAF9692529.1"/>
    <property type="molecule type" value="Genomic_DNA"/>
</dbReference>
<evidence type="ECO:0000313" key="2">
    <source>
        <dbReference type="Proteomes" id="UP000651452"/>
    </source>
</evidence>